<evidence type="ECO:0000256" key="1">
    <source>
        <dbReference type="SAM" id="MobiDB-lite"/>
    </source>
</evidence>
<comment type="caution">
    <text evidence="2">The sequence shown here is derived from an EMBL/GenBank/DDBJ whole genome shotgun (WGS) entry which is preliminary data.</text>
</comment>
<evidence type="ECO:0008006" key="4">
    <source>
        <dbReference type="Google" id="ProtNLM"/>
    </source>
</evidence>
<evidence type="ECO:0000313" key="3">
    <source>
        <dbReference type="Proteomes" id="UP001373714"/>
    </source>
</evidence>
<protein>
    <recommendedName>
        <fullName evidence="4">F-box domain-containing protein</fullName>
    </recommendedName>
</protein>
<feature type="compositionally biased region" description="Acidic residues" evidence="1">
    <location>
        <begin position="33"/>
        <end position="43"/>
    </location>
</feature>
<organism evidence="2 3">
    <name type="scientific">Orbilia blumenaviensis</name>
    <dbReference type="NCBI Taxonomy" id="1796055"/>
    <lineage>
        <taxon>Eukaryota</taxon>
        <taxon>Fungi</taxon>
        <taxon>Dikarya</taxon>
        <taxon>Ascomycota</taxon>
        <taxon>Pezizomycotina</taxon>
        <taxon>Orbiliomycetes</taxon>
        <taxon>Orbiliales</taxon>
        <taxon>Orbiliaceae</taxon>
        <taxon>Orbilia</taxon>
    </lineage>
</organism>
<feature type="compositionally biased region" description="Pro residues" evidence="1">
    <location>
        <begin position="1"/>
        <end position="10"/>
    </location>
</feature>
<dbReference type="AlphaFoldDB" id="A0AAV9U0P9"/>
<feature type="region of interest" description="Disordered" evidence="1">
    <location>
        <begin position="328"/>
        <end position="356"/>
    </location>
</feature>
<sequence length="591" mass="67512">METPPPSPPRFKPEQTKTGIMETPPSPAPTEIDQIEEEEEVETPDSHKPTTLETEKTDTVETLESPTPTKLEREEKIEGPPSPAPTEPEREQEAEESVCSVTAEPERKEEIEELSPPTAAEPKEEEIEEPSSPAAVETEEEKEKEEAKEPPSPTAVEPEKEGKEEEEEEKEEGDQEPLIPNILLDLPNEIWSEVLWYLNDEDRKDFAICSKRCYILSFPSRYDHIIISKFEDGVVRVRDFGEGGWLEPLKYCIRSADFHFWLKDLPEAFESITVFPKLIDLTISLATERATERNLCAAVVSSLSKLSFYDNIENLTFNWKTRPLPGGVEYDPPSDSGSETEGPRKKPLRRSREARMRKTYKRSVARFSAKERKFLGAFIDNRDLVTAMDNLRFPNQLRTLDLDIDSDDGAYALPLLKLIPGIDCAISLNSSALPIRDYTGAVPELPNVKNVIFDYPDENSKVKLKYLAQQFPNLKAVGVLEYQPIDCLEPWVMLPNLPNLKEIVYPWSGLSRGNSMIHDVKLEKMKALEDLIEKRKRVGEFERLEIVIVKDWGEHSKHQKLKISVRRDSSGVVKRDYNWEKLASWKNCMDS</sequence>
<keyword evidence="3" id="KW-1185">Reference proteome</keyword>
<accession>A0AAV9U0P9</accession>
<evidence type="ECO:0000313" key="2">
    <source>
        <dbReference type="EMBL" id="KAK6332619.1"/>
    </source>
</evidence>
<dbReference type="Proteomes" id="UP001373714">
    <property type="component" value="Unassembled WGS sequence"/>
</dbReference>
<feature type="compositionally biased region" description="Basic and acidic residues" evidence="1">
    <location>
        <begin position="44"/>
        <end position="59"/>
    </location>
</feature>
<gene>
    <name evidence="2" type="ORF">TWF730_004279</name>
</gene>
<dbReference type="EMBL" id="JAVHNS010000017">
    <property type="protein sequence ID" value="KAK6332619.1"/>
    <property type="molecule type" value="Genomic_DNA"/>
</dbReference>
<feature type="compositionally biased region" description="Acidic residues" evidence="1">
    <location>
        <begin position="164"/>
        <end position="175"/>
    </location>
</feature>
<reference evidence="2 3" key="1">
    <citation type="submission" date="2019-10" db="EMBL/GenBank/DDBJ databases">
        <authorList>
            <person name="Palmer J.M."/>
        </authorList>
    </citation>
    <scope>NUCLEOTIDE SEQUENCE [LARGE SCALE GENOMIC DNA]</scope>
    <source>
        <strain evidence="2 3">TWF730</strain>
    </source>
</reference>
<proteinExistence type="predicted"/>
<name>A0AAV9U0P9_9PEZI</name>
<feature type="region of interest" description="Disordered" evidence="1">
    <location>
        <begin position="1"/>
        <end position="181"/>
    </location>
</feature>